<feature type="compositionally biased region" description="Basic residues" evidence="2">
    <location>
        <begin position="1004"/>
        <end position="1026"/>
    </location>
</feature>
<evidence type="ECO:0000256" key="1">
    <source>
        <dbReference type="SAM" id="Coils"/>
    </source>
</evidence>
<organism evidence="4 5">
    <name type="scientific">Alternaria atra</name>
    <dbReference type="NCBI Taxonomy" id="119953"/>
    <lineage>
        <taxon>Eukaryota</taxon>
        <taxon>Fungi</taxon>
        <taxon>Dikarya</taxon>
        <taxon>Ascomycota</taxon>
        <taxon>Pezizomycotina</taxon>
        <taxon>Dothideomycetes</taxon>
        <taxon>Pleosporomycetidae</taxon>
        <taxon>Pleosporales</taxon>
        <taxon>Pleosporineae</taxon>
        <taxon>Pleosporaceae</taxon>
        <taxon>Alternaria</taxon>
        <taxon>Alternaria sect. Ulocladioides</taxon>
    </lineage>
</organism>
<dbReference type="OrthoDB" id="6513042at2759"/>
<protein>
    <recommendedName>
        <fullName evidence="3">RDRP core domain-containing protein</fullName>
    </recommendedName>
</protein>
<evidence type="ECO:0000313" key="5">
    <source>
        <dbReference type="Proteomes" id="UP000676310"/>
    </source>
</evidence>
<feature type="region of interest" description="Disordered" evidence="2">
    <location>
        <begin position="903"/>
        <end position="1059"/>
    </location>
</feature>
<comment type="caution">
    <text evidence="4">The sequence shown here is derived from an EMBL/GenBank/DDBJ whole genome shotgun (WGS) entry which is preliminary data.</text>
</comment>
<keyword evidence="1" id="KW-0175">Coiled coil</keyword>
<evidence type="ECO:0000256" key="2">
    <source>
        <dbReference type="SAM" id="MobiDB-lite"/>
    </source>
</evidence>
<feature type="domain" description="RDRP core" evidence="3">
    <location>
        <begin position="1625"/>
        <end position="2202"/>
    </location>
</feature>
<evidence type="ECO:0000259" key="3">
    <source>
        <dbReference type="Pfam" id="PF05183"/>
    </source>
</evidence>
<dbReference type="GO" id="GO:0003968">
    <property type="term" value="F:RNA-directed RNA polymerase activity"/>
    <property type="evidence" value="ECO:0007669"/>
    <property type="project" value="UniProtKB-KW"/>
</dbReference>
<dbReference type="EMBL" id="CAJRGZ010000023">
    <property type="protein sequence ID" value="CAG5178021.1"/>
    <property type="molecule type" value="Genomic_DNA"/>
</dbReference>
<feature type="compositionally biased region" description="Low complexity" evidence="2">
    <location>
        <begin position="955"/>
        <end position="967"/>
    </location>
</feature>
<proteinExistence type="predicted"/>
<dbReference type="PANTHER" id="PTHR23079">
    <property type="entry name" value="RNA-DEPENDENT RNA POLYMERASE"/>
    <property type="match status" value="1"/>
</dbReference>
<name>A0A8J2N2P8_9PLEO</name>
<accession>A0A8J2N2P8</accession>
<gene>
    <name evidence="4" type="ORF">ALTATR162_LOCUS8495</name>
</gene>
<dbReference type="GO" id="GO:0031380">
    <property type="term" value="C:nuclear RNA-directed RNA polymerase complex"/>
    <property type="evidence" value="ECO:0007669"/>
    <property type="project" value="TreeGrafter"/>
</dbReference>
<dbReference type="PANTHER" id="PTHR23079:SF55">
    <property type="entry name" value="RNA-DIRECTED RNA POLYMERASE"/>
    <property type="match status" value="1"/>
</dbReference>
<dbReference type="GeneID" id="67020611"/>
<reference evidence="4" key="1">
    <citation type="submission" date="2021-05" db="EMBL/GenBank/DDBJ databases">
        <authorList>
            <person name="Stam R."/>
        </authorList>
    </citation>
    <scope>NUCLEOTIDE SEQUENCE</scope>
    <source>
        <strain evidence="4">CS162</strain>
    </source>
</reference>
<dbReference type="GO" id="GO:0003723">
    <property type="term" value="F:RNA binding"/>
    <property type="evidence" value="ECO:0007669"/>
    <property type="project" value="UniProtKB-KW"/>
</dbReference>
<dbReference type="Proteomes" id="UP000676310">
    <property type="component" value="Unassembled WGS sequence"/>
</dbReference>
<dbReference type="InterPro" id="IPR007855">
    <property type="entry name" value="RDRP"/>
</dbReference>
<keyword evidence="5" id="KW-1185">Reference proteome</keyword>
<feature type="coiled-coil region" evidence="1">
    <location>
        <begin position="590"/>
        <end position="673"/>
    </location>
</feature>
<evidence type="ECO:0000313" key="4">
    <source>
        <dbReference type="EMBL" id="CAG5178021.1"/>
    </source>
</evidence>
<sequence length="2440" mass="274258">MADISAELTSELTRIIECLYPPSLSNLSDLLARADVPTIRSCVQDRSPCAVNRLARIVFDALPLSAYTLHVLHLLCHAPEFRDELLVLKPTLLHSLLKKANSSKSDFEQHAELCVLLLSRPLPEAIPLPAVAQTFFLNVFENATQQPNYDTLRSVYRMLNGACRRLYSLLPRDLKQRFDTELCNILRSKRVIQSSMLFLWAEGIVLITEHPEGVEGLQGLPTDEEPTSTERLRQHWATPSGQKLFGSTKDSYKTIELTCLNVVWVLRGGMKDEEAVEGIRIASRALQFIGQDVKNNWPRSSNSAVTLYSKCFSKVQNSGASVPVQLEALSFLGVLSNPQSLPQDIVARYETCILEAPRVAEPESFVELLAVSLPVYAVQIKEGTIVALVSGILEACASQPGSHEASNLIDTIDELATATMTSGILRTTVLRALSSKTLQEKLANLAHPVVTKEGTGCCTHSASVRRRLVAATIASLLTITLTAQPGESTIPHTLITALIKKQRNLPSVSNACLHSAESLNQPSISLFQEASTQYTGEHLEDWRKRLDSELESQSKYQRDAVMRSMAQICSDLEARCNTVEEPLRLEKEKSIKLQEKTVHLEEQIESLHQERQDYIDHIDGLDKELQDMKDDQQHLEQQKSELAKEKEQTYSRLQEVEISLEASERNATEALNAAHERLSTVESELRSTMLQYEKAIGARDEKIHELSLTIEQLRESQVQHKKDYEDLTTQCEQYQNHSHEVEGLLEQERANASRQSENIVRLEAQVTEHQHHLEEKEAELEDALRQLHVLRTSYHELEETSAETMRELVAKHANDLGAATSKAEIERKELEAQLHNAQGSVEQERYDHEKTRSDVQHLQALIPPLEIRIQELDEFCKEQEEELEEFRTARKMMAMHLLPARPASRTYKEIVQPQNTREPRTHRRRKSAINTQEDMPKARSNAQGLSDKAMENVENASFPSSADSNSSQGGGPTPKRAKPRPAFKVPTMQTPYTQKPDMISKPVSHPHKSSSSKRALRPVSPNRRHTAAGFTLPDGEGEDPASEFGSVRKPRGSLQPLEQTDFDIDDEFTTGTPLTPGFMSGTGRMPVEDDETMTELSNGQYNQNRPTLKPALASQSTQALHTRMKTPEQLINSPARVDSPVTPAKQLSSFNLNGHSINETYVARSPITSPPRHFTQASPQYGGNRPRYNSVDQRNSHRPTLSGRAQNWAHLQEEKIRLSGIPKQYWIKDVYHAMSSFGTVFRVDMVPGMRDNTAYVVFRPPPLKDIPHRNIHVGVALLGSEILSPEVKTVPSPANPAKTYYEFNVMPVQGIDFGITVADKSMIVMRTLRSPDGVRMMLNLVRKELDIQFSINMDNEMRKFRFLLPIALLSRIYKVTDSATDQPTLIIPFESPPQFYMQRKEGEYLEDGTQHTSFSRERFWNDWNTWFRATDIINNTIRKKLQASPLMNHKNTAVIDIGRWTSFRLTFDATVMTGPKFKDFSDALADHGVLIEDLGEYTVKEHAASPLWSLLQEEISGTHPHLEPMPTSKGSVFDDLFAGQVHLSFPVRYQLEACLSNGYLKELSITSDFLEKLVAMDPHRAVYILEKVVEKQHIYYDPVEIFSIRVKGLVKKVPSYCVLQRSVTITPTMMHIASPIMETSNRIIRKHAADSDRFIRVKFSDEKTEGQLRNMPNGRAEATFDRVRRAMNHGIVVAGRYYEFLAFGNSQFREHGAYFYAPTSSKSADDIRVSLGDFSHIKTVAKFGARLGQCFSTTRAMRDNVRVIAIPDIIRSDYTFTDGVGKISLFLAQMAAQELGLAHAFDDPPSLFQFRLGGCKGVLALDPKITGPEVHIRPSQLKFVAPHNGLEIIRSSSLATPFFNRQIIVVLSYLGVPDSIVIRKQQEMINDYENAMTDEGVALQKLRKHIDMNQTTLTMAGMVLGGFMKAKDPFLMSLLKVWRACTIKNLKEKARIAIEDGAFVLGCVDETATLQGHLNDPQSRPNATKHEKLATLPEIFLQVDDTSKKGHYKIIEGVCILARNPSLHPGDLRVVRAVDVPGLHHLKNVVVLPQTGDRDLANMCSGGDLDGDDYMVLWDADLIPGMVNVPPMNFAAEKPIETEDPITASHIADFFVTYMKNDSLGQIAHAHLAQADLQADGVNDEKCLSLAELHSKAVDFPKSGLPAEMTRELRPMKWPHFMGKKHFPEHRIYHSEKVLGMLYDQVQLVDFKPQWENPFDKRILGAFEFELEDDLLTKAKEVKVSYDESLRRLMAKHGIRTEFEAWSVFVILHNHESRDYKFAEEFGRTIGALKSQYREECRFAAGLAVEGVADGSRLGKFVAAMYTVTAKEMEVALSECHTKTKTVGGQQVPVRPMEPEHMPLISFPWLFPSELGKIATGATVTRQLDSLCIQQGIPNRQKKHAESAMAAEIEVGAVETEAGVTHYGELLDLDFSLIAETETD</sequence>
<feature type="coiled-coil region" evidence="1">
    <location>
        <begin position="710"/>
        <end position="889"/>
    </location>
</feature>
<dbReference type="InterPro" id="IPR057596">
    <property type="entry name" value="RDRP_core"/>
</dbReference>
<feature type="region of interest" description="Disordered" evidence="2">
    <location>
        <begin position="1165"/>
        <end position="1185"/>
    </location>
</feature>
<dbReference type="GO" id="GO:0030422">
    <property type="term" value="P:siRNA processing"/>
    <property type="evidence" value="ECO:0007669"/>
    <property type="project" value="TreeGrafter"/>
</dbReference>
<dbReference type="Pfam" id="PF05183">
    <property type="entry name" value="RdRP"/>
    <property type="match status" value="1"/>
</dbReference>
<dbReference type="RefSeq" id="XP_043172060.1">
    <property type="nucleotide sequence ID" value="XM_043316125.1"/>
</dbReference>